<keyword evidence="1" id="KW-1133">Transmembrane helix</keyword>
<dbReference type="Proteomes" id="UP000054164">
    <property type="component" value="Unassembled WGS sequence"/>
</dbReference>
<keyword evidence="1" id="KW-0472">Membrane</keyword>
<evidence type="ECO:0000256" key="1">
    <source>
        <dbReference type="SAM" id="Phobius"/>
    </source>
</evidence>
<dbReference type="Pfam" id="PF13346">
    <property type="entry name" value="ABC2_membrane_5"/>
    <property type="match status" value="1"/>
</dbReference>
<dbReference type="EMBL" id="DF384213">
    <property type="protein sequence ID" value="GAE03363.1"/>
    <property type="molecule type" value="Genomic_DNA"/>
</dbReference>
<gene>
    <name evidence="2" type="ORF">CBO05C_3053</name>
</gene>
<dbReference type="AlphaFoldDB" id="A0A0S6U4N9"/>
<feature type="transmembrane region" description="Helical" evidence="1">
    <location>
        <begin position="148"/>
        <end position="165"/>
    </location>
</feature>
<dbReference type="PANTHER" id="PTHR41309:SF2">
    <property type="entry name" value="MEMBRANE PROTEIN"/>
    <property type="match status" value="1"/>
</dbReference>
<dbReference type="RefSeq" id="WP_030036360.1">
    <property type="nucleotide sequence ID" value="NZ_DF384213.1"/>
</dbReference>
<feature type="transmembrane region" description="Helical" evidence="1">
    <location>
        <begin position="79"/>
        <end position="99"/>
    </location>
</feature>
<keyword evidence="1" id="KW-0812">Transmembrane</keyword>
<reference evidence="2" key="1">
    <citation type="submission" date="2013-10" db="EMBL/GenBank/DDBJ databases">
        <title>Draft genome sequence of Clostridium botulinum type B strain Osaka05.</title>
        <authorList>
            <person name="Sakaguchi Y."/>
            <person name="Hosomi K."/>
            <person name="Uchiyama J."/>
            <person name="Ogura Y."/>
            <person name="Sakaguchi M."/>
            <person name="Kohda T."/>
            <person name="Mukamoto M."/>
            <person name="Misawa N."/>
            <person name="Matsuzaki S."/>
            <person name="Hayashi T."/>
            <person name="Kozaki S."/>
        </authorList>
    </citation>
    <scope>NUCLEOTIDE SEQUENCE</scope>
    <source>
        <strain evidence="2">Osaka05</strain>
    </source>
</reference>
<name>A0A0S6U4N9_CLOBO</name>
<dbReference type="InterPro" id="IPR025699">
    <property type="entry name" value="ABC2_memb-like"/>
</dbReference>
<feature type="transmembrane region" description="Helical" evidence="1">
    <location>
        <begin position="119"/>
        <end position="139"/>
    </location>
</feature>
<evidence type="ECO:0000313" key="2">
    <source>
        <dbReference type="EMBL" id="GAE03363.1"/>
    </source>
</evidence>
<accession>A0A0S6U4N9</accession>
<feature type="transmembrane region" description="Helical" evidence="1">
    <location>
        <begin position="187"/>
        <end position="210"/>
    </location>
</feature>
<organism evidence="2">
    <name type="scientific">Clostridium botulinum B str. Osaka05</name>
    <dbReference type="NCBI Taxonomy" id="1407017"/>
    <lineage>
        <taxon>Bacteria</taxon>
        <taxon>Bacillati</taxon>
        <taxon>Bacillota</taxon>
        <taxon>Clostridia</taxon>
        <taxon>Eubacteriales</taxon>
        <taxon>Clostridiaceae</taxon>
        <taxon>Clostridium</taxon>
    </lineage>
</organism>
<dbReference type="HOGENOM" id="CLU_102880_1_0_9"/>
<dbReference type="PANTHER" id="PTHR41309">
    <property type="entry name" value="MEMBRANE PROTEIN-RELATED"/>
    <property type="match status" value="1"/>
</dbReference>
<feature type="transmembrane region" description="Helical" evidence="1">
    <location>
        <begin position="12"/>
        <end position="31"/>
    </location>
</feature>
<feature type="transmembrane region" description="Helical" evidence="1">
    <location>
        <begin position="37"/>
        <end position="58"/>
    </location>
</feature>
<protein>
    <submittedName>
        <fullName evidence="2">Membrane protein</fullName>
    </submittedName>
</protein>
<sequence>MLNLIKKDLIITKSYIIKALAILIFYIFIFNEMDKQGIYIIGIYLIVQILISVSFFYGERAKEDYILKSIPVKKKNVVLAKYISIIIYFIAFLILIYLSNFIVHILNFSDIIQSLKISTIFFSLSTIFISMAIQLPIYFKLNYSKGRIINNFIYFGIFIAIYTLYDNNHLNNYMKTYNVSNDRYQKFILIVTIISIILFIISSILSMRIYEKKESM</sequence>
<proteinExistence type="predicted"/>